<dbReference type="AlphaFoldDB" id="A0A4P9XA31"/>
<dbReference type="FunFam" id="3.40.50.620:FF:000221">
    <property type="entry name" value="Nicotinamide/nicotinic acid mononucleotide adenylyltransferase 3"/>
    <property type="match status" value="1"/>
</dbReference>
<reference evidence="20" key="1">
    <citation type="journal article" date="2018" name="Nat. Microbiol.">
        <title>Leveraging single-cell genomics to expand the fungal tree of life.</title>
        <authorList>
            <person name="Ahrendt S.R."/>
            <person name="Quandt C.A."/>
            <person name="Ciobanu D."/>
            <person name="Clum A."/>
            <person name="Salamov A."/>
            <person name="Andreopoulos B."/>
            <person name="Cheng J.F."/>
            <person name="Woyke T."/>
            <person name="Pelin A."/>
            <person name="Henrissat B."/>
            <person name="Reynolds N.K."/>
            <person name="Benny G.L."/>
            <person name="Smith M.E."/>
            <person name="James T.Y."/>
            <person name="Grigoriev I.V."/>
        </authorList>
    </citation>
    <scope>NUCLEOTIDE SEQUENCE [LARGE SCALE GENOMIC DNA]</scope>
    <source>
        <strain evidence="20">ATCC 52028</strain>
    </source>
</reference>
<dbReference type="STRING" id="1555241.A0A4P9XA31"/>
<evidence type="ECO:0000256" key="13">
    <source>
        <dbReference type="ARBA" id="ARBA00023128"/>
    </source>
</evidence>
<dbReference type="GO" id="GO:0005759">
    <property type="term" value="C:mitochondrial matrix"/>
    <property type="evidence" value="ECO:0007669"/>
    <property type="project" value="UniProtKB-ARBA"/>
</dbReference>
<dbReference type="InterPro" id="IPR045094">
    <property type="entry name" value="NMNAT_euk"/>
</dbReference>
<dbReference type="NCBIfam" id="TIGR00482">
    <property type="entry name" value="nicotinate (nicotinamide) nucleotide adenylyltransferase"/>
    <property type="match status" value="1"/>
</dbReference>
<comment type="function">
    <text evidence="16">Catalyzes the formation of NAD(+) from nicotinamide mononucleotide (NMN) and ATP. Can also use the deamidated form; nicotinic acid mononucleotide (NaMN) as substrate with the same efficiency. Can use triazofurin monophosphate (TrMP) as substrate. Can also use GTP and ITP as nucleotide donors. Also catalyzes the reverse reaction, i.e. the pyrophosphorolytic cleavage of NAD(+). For the pyrophosphorolytic activity, can use NAD(+), NADH, NaAD, nicotinic acid adenine dinucleotide phosphate (NHD), nicotinamide guanine dinucleotide (NGD) as substrates. Fails to cleave phosphorylated dinucleotides NADP(+), NADPH and NaADP(+). Protects against axonal degeneration following injury. May be involved in the maintenance of axonal integrity. Also functions as a stress-response chaperone protein that prevents toxic aggregation of proteins; this function may be independent of its NAD(+) synthesis activity.</text>
</comment>
<keyword evidence="10 17" id="KW-0547">Nucleotide-binding</keyword>
<protein>
    <recommendedName>
        <fullName evidence="17">Nicotinamide-nucleotide adenylyltransferase</fullName>
        <ecNumber evidence="17">2.7.7.1</ecNumber>
        <ecNumber evidence="17">2.7.7.18</ecNumber>
    </recommendedName>
</protein>
<proteinExistence type="inferred from homology"/>
<accession>A0A4P9XA31</accession>
<dbReference type="PANTHER" id="PTHR12039">
    <property type="entry name" value="NICOTINAMIDE MONONUCLEOTIDE ADENYLYLTRANSFERASE"/>
    <property type="match status" value="1"/>
</dbReference>
<keyword evidence="20" id="KW-1185">Reference proteome</keyword>
<dbReference type="EC" id="2.7.7.18" evidence="17"/>
<comment type="subunit">
    <text evidence="6">Homotetramer.</text>
</comment>
<dbReference type="InterPro" id="IPR005248">
    <property type="entry name" value="NadD/NMNAT"/>
</dbReference>
<evidence type="ECO:0000256" key="4">
    <source>
        <dbReference type="ARBA" id="ARBA00005019"/>
    </source>
</evidence>
<keyword evidence="9 17" id="KW-0548">Nucleotidyltransferase</keyword>
<dbReference type="GO" id="GO:0009435">
    <property type="term" value="P:NAD+ biosynthetic process"/>
    <property type="evidence" value="ECO:0007669"/>
    <property type="project" value="UniProtKB-UniPathway"/>
</dbReference>
<keyword evidence="12 17" id="KW-0520">NAD</keyword>
<evidence type="ECO:0000256" key="17">
    <source>
        <dbReference type="RuleBase" id="RU362021"/>
    </source>
</evidence>
<dbReference type="Proteomes" id="UP000274922">
    <property type="component" value="Unassembled WGS sequence"/>
</dbReference>
<dbReference type="GO" id="GO:0000309">
    <property type="term" value="F:nicotinamide-nucleotide adenylyltransferase activity"/>
    <property type="evidence" value="ECO:0007669"/>
    <property type="project" value="UniProtKB-EC"/>
</dbReference>
<evidence type="ECO:0000313" key="19">
    <source>
        <dbReference type="EMBL" id="RKP02224.1"/>
    </source>
</evidence>
<keyword evidence="11 17" id="KW-0067">ATP-binding</keyword>
<dbReference type="InterPro" id="IPR051182">
    <property type="entry name" value="Euk_NMN_adenylyltrnsfrase"/>
</dbReference>
<comment type="similarity">
    <text evidence="5 17">Belongs to the eukaryotic NMN adenylyltransferase family.</text>
</comment>
<dbReference type="InterPro" id="IPR004821">
    <property type="entry name" value="Cyt_trans-like"/>
</dbReference>
<evidence type="ECO:0000256" key="9">
    <source>
        <dbReference type="ARBA" id="ARBA00022695"/>
    </source>
</evidence>
<dbReference type="PANTHER" id="PTHR12039:SF0">
    <property type="entry name" value="NICOTINAMIDE-NUCLEOTIDE ADENYLYLTRANSFERASE"/>
    <property type="match status" value="1"/>
</dbReference>
<evidence type="ECO:0000259" key="18">
    <source>
        <dbReference type="Pfam" id="PF01467"/>
    </source>
</evidence>
<keyword evidence="8 17" id="KW-0808">Transferase</keyword>
<dbReference type="GO" id="GO:0005524">
    <property type="term" value="F:ATP binding"/>
    <property type="evidence" value="ECO:0007669"/>
    <property type="project" value="UniProtKB-KW"/>
</dbReference>
<keyword evidence="13" id="KW-0496">Mitochondrion</keyword>
<comment type="subcellular location">
    <subcellularLocation>
        <location evidence="2">Mitochondrion</location>
    </subcellularLocation>
</comment>
<dbReference type="Gene3D" id="3.40.50.620">
    <property type="entry name" value="HUPs"/>
    <property type="match status" value="1"/>
</dbReference>
<evidence type="ECO:0000256" key="7">
    <source>
        <dbReference type="ARBA" id="ARBA00022642"/>
    </source>
</evidence>
<gene>
    <name evidence="19" type="ORF">CXG81DRAFT_29570</name>
</gene>
<evidence type="ECO:0000256" key="5">
    <source>
        <dbReference type="ARBA" id="ARBA00007064"/>
    </source>
</evidence>
<evidence type="ECO:0000256" key="14">
    <source>
        <dbReference type="ARBA" id="ARBA00048721"/>
    </source>
</evidence>
<evidence type="ECO:0000256" key="16">
    <source>
        <dbReference type="ARBA" id="ARBA00093425"/>
    </source>
</evidence>
<evidence type="ECO:0000256" key="11">
    <source>
        <dbReference type="ARBA" id="ARBA00022840"/>
    </source>
</evidence>
<comment type="catalytic activity">
    <reaction evidence="15 17">
        <text>beta-nicotinamide D-ribonucleotide + ATP + H(+) = diphosphate + NAD(+)</text>
        <dbReference type="Rhea" id="RHEA:21360"/>
        <dbReference type="ChEBI" id="CHEBI:14649"/>
        <dbReference type="ChEBI" id="CHEBI:15378"/>
        <dbReference type="ChEBI" id="CHEBI:30616"/>
        <dbReference type="ChEBI" id="CHEBI:33019"/>
        <dbReference type="ChEBI" id="CHEBI:57540"/>
        <dbReference type="EC" id="2.7.7.1"/>
    </reaction>
</comment>
<dbReference type="EC" id="2.7.7.1" evidence="17"/>
<comment type="pathway">
    <text evidence="3 17">Cofactor biosynthesis; NAD(+) biosynthesis; NAD(+) from nicotinamide D-ribonucleotide: step 1/1.</text>
</comment>
<evidence type="ECO:0000256" key="12">
    <source>
        <dbReference type="ARBA" id="ARBA00023027"/>
    </source>
</evidence>
<organism evidence="19 20">
    <name type="scientific">Caulochytrium protostelioides</name>
    <dbReference type="NCBI Taxonomy" id="1555241"/>
    <lineage>
        <taxon>Eukaryota</taxon>
        <taxon>Fungi</taxon>
        <taxon>Fungi incertae sedis</taxon>
        <taxon>Chytridiomycota</taxon>
        <taxon>Chytridiomycota incertae sedis</taxon>
        <taxon>Chytridiomycetes</taxon>
        <taxon>Caulochytriales</taxon>
        <taxon>Caulochytriaceae</taxon>
        <taxon>Caulochytrium</taxon>
    </lineage>
</organism>
<evidence type="ECO:0000256" key="1">
    <source>
        <dbReference type="ARBA" id="ARBA00001946"/>
    </source>
</evidence>
<keyword evidence="7 17" id="KW-0662">Pyridine nucleotide biosynthesis</keyword>
<evidence type="ECO:0000256" key="3">
    <source>
        <dbReference type="ARBA" id="ARBA00004658"/>
    </source>
</evidence>
<sequence length="240" mass="27289">MGHAAEVPLVIVACGSYSPITYLHLRMFEMAKDWVVEDGRFELMGCYFSPVSDAYNKPGLASWHHRVAMCERGVAQSSDIMVDPWEASRKAYQRTTLVLDHFEYEINTVRDGVALAAHKGARESDAPSPRRRVRIMLLAGGDLIQSFAVPNLWAKADLDAILGNFGCIIIERTGSDVHDFLLSNDHLHRHRRHVFVVKQFIHNDISSTKIRLFVQRGMSIKFLLPDQVIDYIEAHALYRK</sequence>
<comment type="pathway">
    <text evidence="4">Cofactor biosynthesis; NAD(+) biosynthesis; deamido-NAD(+) from nicotinate D-ribonucleotide: step 1/1.</text>
</comment>
<dbReference type="EMBL" id="ML014149">
    <property type="protein sequence ID" value="RKP02224.1"/>
    <property type="molecule type" value="Genomic_DNA"/>
</dbReference>
<name>A0A4P9XA31_9FUNG</name>
<dbReference type="UniPathway" id="UPA00253">
    <property type="reaction ID" value="UER00332"/>
</dbReference>
<comment type="catalytic activity">
    <reaction evidence="14 17">
        <text>nicotinate beta-D-ribonucleotide + ATP + H(+) = deamido-NAD(+) + diphosphate</text>
        <dbReference type="Rhea" id="RHEA:22860"/>
        <dbReference type="ChEBI" id="CHEBI:15378"/>
        <dbReference type="ChEBI" id="CHEBI:30616"/>
        <dbReference type="ChEBI" id="CHEBI:33019"/>
        <dbReference type="ChEBI" id="CHEBI:57502"/>
        <dbReference type="ChEBI" id="CHEBI:58437"/>
        <dbReference type="EC" id="2.7.7.18"/>
    </reaction>
</comment>
<evidence type="ECO:0000256" key="2">
    <source>
        <dbReference type="ARBA" id="ARBA00004173"/>
    </source>
</evidence>
<feature type="domain" description="Cytidyltransferase-like" evidence="18">
    <location>
        <begin position="12"/>
        <end position="211"/>
    </location>
</feature>
<comment type="cofactor">
    <cofactor evidence="1">
        <name>Mg(2+)</name>
        <dbReference type="ChEBI" id="CHEBI:18420"/>
    </cofactor>
</comment>
<evidence type="ECO:0000313" key="20">
    <source>
        <dbReference type="Proteomes" id="UP000274922"/>
    </source>
</evidence>
<dbReference type="InterPro" id="IPR014729">
    <property type="entry name" value="Rossmann-like_a/b/a_fold"/>
</dbReference>
<dbReference type="Pfam" id="PF01467">
    <property type="entry name" value="CTP_transf_like"/>
    <property type="match status" value="1"/>
</dbReference>
<evidence type="ECO:0000256" key="8">
    <source>
        <dbReference type="ARBA" id="ARBA00022679"/>
    </source>
</evidence>
<dbReference type="SUPFAM" id="SSF52374">
    <property type="entry name" value="Nucleotidylyl transferase"/>
    <property type="match status" value="1"/>
</dbReference>
<dbReference type="CDD" id="cd09286">
    <property type="entry name" value="NMNAT_Eukarya"/>
    <property type="match status" value="1"/>
</dbReference>
<dbReference type="OrthoDB" id="422187at2759"/>
<evidence type="ECO:0000256" key="10">
    <source>
        <dbReference type="ARBA" id="ARBA00022741"/>
    </source>
</evidence>
<dbReference type="GO" id="GO:0004515">
    <property type="term" value="F:nicotinate-nucleotide adenylyltransferase activity"/>
    <property type="evidence" value="ECO:0007669"/>
    <property type="project" value="UniProtKB-EC"/>
</dbReference>
<evidence type="ECO:0000256" key="6">
    <source>
        <dbReference type="ARBA" id="ARBA00011881"/>
    </source>
</evidence>
<evidence type="ECO:0000256" key="15">
    <source>
        <dbReference type="ARBA" id="ARBA00049001"/>
    </source>
</evidence>